<evidence type="ECO:0000313" key="4">
    <source>
        <dbReference type="Proteomes" id="UP001501585"/>
    </source>
</evidence>
<name>A0ABP5DLU4_9ACTN</name>
<dbReference type="SUPFAM" id="SSF50475">
    <property type="entry name" value="FMN-binding split barrel"/>
    <property type="match status" value="1"/>
</dbReference>
<protein>
    <submittedName>
        <fullName evidence="3">TIGR03668 family PPOX class F420-dependent oxidoreductase</fullName>
    </submittedName>
</protein>
<sequence>MTRWTGEHARDRFASGRVARLATADQDGQPHIVPVTFAVVDDTIAIAIDHKPKSGRKMRRLANIEANPRVSLIVDEYSDDWRELWWARADGSARIEHSGATWMTARDRLIDRYPQYRDHPPDGPMILVRVRRWSGWSYR</sequence>
<dbReference type="InterPro" id="IPR011576">
    <property type="entry name" value="Pyridox_Oxase_N"/>
</dbReference>
<dbReference type="RefSeq" id="WP_344159841.1">
    <property type="nucleotide sequence ID" value="NZ_BAAAPC010000002.1"/>
</dbReference>
<accession>A0ABP5DLU4</accession>
<dbReference type="PANTHER" id="PTHR35176:SF2">
    <property type="entry name" value="F420H(2)-DEPENDENT REDUCTASE RV1155"/>
    <property type="match status" value="1"/>
</dbReference>
<dbReference type="InterPro" id="IPR052019">
    <property type="entry name" value="F420H2_bilvrd_red/Heme_oxyg"/>
</dbReference>
<dbReference type="EMBL" id="BAAAPC010000002">
    <property type="protein sequence ID" value="GAA1982564.1"/>
    <property type="molecule type" value="Genomic_DNA"/>
</dbReference>
<keyword evidence="1" id="KW-0560">Oxidoreductase</keyword>
<dbReference type="PANTHER" id="PTHR35176">
    <property type="entry name" value="HEME OXYGENASE HI_0854-RELATED"/>
    <property type="match status" value="1"/>
</dbReference>
<comment type="caution">
    <text evidence="3">The sequence shown here is derived from an EMBL/GenBank/DDBJ whole genome shotgun (WGS) entry which is preliminary data.</text>
</comment>
<dbReference type="Pfam" id="PF01243">
    <property type="entry name" value="PNPOx_N"/>
    <property type="match status" value="1"/>
</dbReference>
<dbReference type="NCBIfam" id="TIGR03668">
    <property type="entry name" value="Rv0121_F420"/>
    <property type="match status" value="1"/>
</dbReference>
<dbReference type="InterPro" id="IPR012349">
    <property type="entry name" value="Split_barrel_FMN-bd"/>
</dbReference>
<keyword evidence="4" id="KW-1185">Reference proteome</keyword>
<dbReference type="Gene3D" id="2.30.110.10">
    <property type="entry name" value="Electron Transport, Fmn-binding Protein, Chain A"/>
    <property type="match status" value="1"/>
</dbReference>
<dbReference type="InterPro" id="IPR019967">
    <property type="entry name" value="F420-dep_enz_PPOX_Rv0121"/>
</dbReference>
<dbReference type="Proteomes" id="UP001501585">
    <property type="component" value="Unassembled WGS sequence"/>
</dbReference>
<proteinExistence type="predicted"/>
<organism evidence="3 4">
    <name type="scientific">Nocardiopsis rhodophaea</name>
    <dbReference type="NCBI Taxonomy" id="280238"/>
    <lineage>
        <taxon>Bacteria</taxon>
        <taxon>Bacillati</taxon>
        <taxon>Actinomycetota</taxon>
        <taxon>Actinomycetes</taxon>
        <taxon>Streptosporangiales</taxon>
        <taxon>Nocardiopsidaceae</taxon>
        <taxon>Nocardiopsis</taxon>
    </lineage>
</organism>
<evidence type="ECO:0000313" key="3">
    <source>
        <dbReference type="EMBL" id="GAA1982564.1"/>
    </source>
</evidence>
<gene>
    <name evidence="3" type="ORF">GCM10009799_04660</name>
</gene>
<evidence type="ECO:0000259" key="2">
    <source>
        <dbReference type="Pfam" id="PF01243"/>
    </source>
</evidence>
<feature type="domain" description="Pyridoxamine 5'-phosphate oxidase N-terminal" evidence="2">
    <location>
        <begin position="7"/>
        <end position="136"/>
    </location>
</feature>
<reference evidence="4" key="1">
    <citation type="journal article" date="2019" name="Int. J. Syst. Evol. Microbiol.">
        <title>The Global Catalogue of Microorganisms (GCM) 10K type strain sequencing project: providing services to taxonomists for standard genome sequencing and annotation.</title>
        <authorList>
            <consortium name="The Broad Institute Genomics Platform"/>
            <consortium name="The Broad Institute Genome Sequencing Center for Infectious Disease"/>
            <person name="Wu L."/>
            <person name="Ma J."/>
        </authorList>
    </citation>
    <scope>NUCLEOTIDE SEQUENCE [LARGE SCALE GENOMIC DNA]</scope>
    <source>
        <strain evidence="4">JCM 15313</strain>
    </source>
</reference>
<evidence type="ECO:0000256" key="1">
    <source>
        <dbReference type="ARBA" id="ARBA00023002"/>
    </source>
</evidence>